<evidence type="ECO:0000256" key="3">
    <source>
        <dbReference type="ARBA" id="ARBA00022692"/>
    </source>
</evidence>
<keyword evidence="5" id="KW-0677">Repeat</keyword>
<dbReference type="OrthoDB" id="9448246at2759"/>
<evidence type="ECO:0000256" key="7">
    <source>
        <dbReference type="ARBA" id="ARBA00023136"/>
    </source>
</evidence>
<dbReference type="PROSITE" id="PS50835">
    <property type="entry name" value="IG_LIKE"/>
    <property type="match status" value="5"/>
</dbReference>
<dbReference type="SMART" id="SM00408">
    <property type="entry name" value="IGc2"/>
    <property type="match status" value="5"/>
</dbReference>
<evidence type="ECO:0000256" key="9">
    <source>
        <dbReference type="ARBA" id="ARBA00023170"/>
    </source>
</evidence>
<dbReference type="GO" id="GO:0006955">
    <property type="term" value="P:immune response"/>
    <property type="evidence" value="ECO:0007669"/>
    <property type="project" value="TreeGrafter"/>
</dbReference>
<name>A0A1U7T6H4_CARSF</name>
<dbReference type="PANTHER" id="PTHR11481">
    <property type="entry name" value="IMMUNOGLOBULIN FC RECEPTOR"/>
    <property type="match status" value="1"/>
</dbReference>
<dbReference type="SUPFAM" id="SSF48726">
    <property type="entry name" value="Immunoglobulin"/>
    <property type="match status" value="6"/>
</dbReference>
<sequence length="731" mass="80465">MLLWLLLLLLLLILAPGRDQSGVAPKAVLVLNPPWSTAFKGSKVSLTCREFHSPDQGYTYWYHNGNLLEEKQKMITIKNSGDYQCKTQRSSLSDAVHVEFSSEWLILKASYPVFEGESVVLKCQGKEEKSITKKVYFKNKKQLPKHNLDSITLNSVSRDNSKYHCTASGGNFFKSWMVTSKPLSIQVQELFLQPVLRASSFQPMEGSPMTLTCETWLSPERPSIQLQFRFFRESQTLESGGSSSPELTIPAMGSEDSGSYWCEAEAETHSVMKRSLRFQINVQRVPVSDVKLEIQSPGGQLIEGENLVLICSAAKGTGMITFSWHREGTQRSLGRKTQHSLLAELQVFPVKESDSGRYYCAADNIHGPILSKRIRVTVRIPVSRPILTLRAPRAQAVVGDVVELHCEALRGSPPILYWFYHEDVTLENSTAASGGGASFNFSLTTEHSGNYFCEADNGLGTQQSHRVSLNITVPVSRPILTLRVPGDQTVAGDMVEFYCESPKGSPPILYRFYHEDVNLGNSSSLTGGGVSFNLSLTTEHSGNYSCEANNGLRAQRSELVTLNVTETSGNRVGLITAGVIGGLLCILGLVAAAAVLGHVRTQRKLGGLSAAGTFSKYPNLSLSRPSSIDPQDSTHSEPVAQMELQPVYSNVNPGDSNSVYSQIWITQPTKENLANSPRMHREDKELSVLYSELKKAHRDDSVGQASSRNRAHEDAAENYENIPCASLTSVH</sequence>
<feature type="domain" description="Ig-like" evidence="15">
    <location>
        <begin position="385"/>
        <end position="472"/>
    </location>
</feature>
<dbReference type="SMART" id="SM00409">
    <property type="entry name" value="IG"/>
    <property type="match status" value="6"/>
</dbReference>
<dbReference type="InterPro" id="IPR007110">
    <property type="entry name" value="Ig-like_dom"/>
</dbReference>
<keyword evidence="4 14" id="KW-0732">Signal</keyword>
<dbReference type="PANTHER" id="PTHR11481:SF93">
    <property type="entry name" value="FC RECEPTOR-LIKE PROTEIN 3"/>
    <property type="match status" value="1"/>
</dbReference>
<evidence type="ECO:0000256" key="6">
    <source>
        <dbReference type="ARBA" id="ARBA00022989"/>
    </source>
</evidence>
<evidence type="ECO:0000256" key="14">
    <source>
        <dbReference type="SAM" id="SignalP"/>
    </source>
</evidence>
<dbReference type="Proteomes" id="UP000189704">
    <property type="component" value="Unplaced"/>
</dbReference>
<evidence type="ECO:0000313" key="17">
    <source>
        <dbReference type="RefSeq" id="XP_008048522.1"/>
    </source>
</evidence>
<gene>
    <name evidence="17" type="primary">FCRL3</name>
</gene>
<keyword evidence="6 13" id="KW-1133">Transmembrane helix</keyword>
<feature type="region of interest" description="Disordered" evidence="12">
    <location>
        <begin position="697"/>
        <end position="717"/>
    </location>
</feature>
<dbReference type="InterPro" id="IPR003598">
    <property type="entry name" value="Ig_sub2"/>
</dbReference>
<evidence type="ECO:0000256" key="10">
    <source>
        <dbReference type="ARBA" id="ARBA00023180"/>
    </source>
</evidence>
<feature type="domain" description="Ig-like" evidence="15">
    <location>
        <begin position="25"/>
        <end position="101"/>
    </location>
</feature>
<dbReference type="Pfam" id="PF13927">
    <property type="entry name" value="Ig_3"/>
    <property type="match status" value="1"/>
</dbReference>
<evidence type="ECO:0000256" key="5">
    <source>
        <dbReference type="ARBA" id="ARBA00022737"/>
    </source>
</evidence>
<evidence type="ECO:0000256" key="1">
    <source>
        <dbReference type="ARBA" id="ARBA00004251"/>
    </source>
</evidence>
<feature type="signal peptide" evidence="14">
    <location>
        <begin position="1"/>
        <end position="17"/>
    </location>
</feature>
<dbReference type="InterPro" id="IPR050488">
    <property type="entry name" value="Ig_Fc_receptor"/>
</dbReference>
<feature type="chain" id="PRO_5010587893" evidence="14">
    <location>
        <begin position="18"/>
        <end position="731"/>
    </location>
</feature>
<protein>
    <submittedName>
        <fullName evidence="17">Fc receptor-like protein 3</fullName>
    </submittedName>
</protein>
<keyword evidence="8" id="KW-1015">Disulfide bond</keyword>
<evidence type="ECO:0000256" key="2">
    <source>
        <dbReference type="ARBA" id="ARBA00022475"/>
    </source>
</evidence>
<dbReference type="Gene3D" id="2.60.40.10">
    <property type="entry name" value="Immunoglobulins"/>
    <property type="match status" value="6"/>
</dbReference>
<dbReference type="KEGG" id="csyr:103251726"/>
<dbReference type="CDD" id="cd00096">
    <property type="entry name" value="Ig"/>
    <property type="match status" value="1"/>
</dbReference>
<dbReference type="InterPro" id="IPR013783">
    <property type="entry name" value="Ig-like_fold"/>
</dbReference>
<dbReference type="GO" id="GO:0004888">
    <property type="term" value="F:transmembrane signaling receptor activity"/>
    <property type="evidence" value="ECO:0007669"/>
    <property type="project" value="TreeGrafter"/>
</dbReference>
<dbReference type="CTD" id="115352"/>
<feature type="domain" description="Ig-like" evidence="15">
    <location>
        <begin position="286"/>
        <end position="377"/>
    </location>
</feature>
<feature type="transmembrane region" description="Helical" evidence="13">
    <location>
        <begin position="572"/>
        <end position="596"/>
    </location>
</feature>
<evidence type="ECO:0000256" key="4">
    <source>
        <dbReference type="ARBA" id="ARBA00022729"/>
    </source>
</evidence>
<keyword evidence="9" id="KW-0675">Receptor</keyword>
<evidence type="ECO:0000256" key="13">
    <source>
        <dbReference type="SAM" id="Phobius"/>
    </source>
</evidence>
<evidence type="ECO:0000259" key="15">
    <source>
        <dbReference type="PROSITE" id="PS50835"/>
    </source>
</evidence>
<dbReference type="InterPro" id="IPR013151">
    <property type="entry name" value="Immunoglobulin_dom"/>
</dbReference>
<keyword evidence="2" id="KW-1003">Cell membrane</keyword>
<keyword evidence="3 13" id="KW-0812">Transmembrane</keyword>
<evidence type="ECO:0000256" key="8">
    <source>
        <dbReference type="ARBA" id="ARBA00023157"/>
    </source>
</evidence>
<comment type="subcellular location">
    <subcellularLocation>
        <location evidence="1">Cell membrane</location>
        <topology evidence="1">Single-pass type I membrane protein</topology>
    </subcellularLocation>
</comment>
<proteinExistence type="predicted"/>
<dbReference type="GO" id="GO:0007166">
    <property type="term" value="P:cell surface receptor signaling pathway"/>
    <property type="evidence" value="ECO:0007669"/>
    <property type="project" value="TreeGrafter"/>
</dbReference>
<feature type="domain" description="Ig-like" evidence="15">
    <location>
        <begin position="478"/>
        <end position="565"/>
    </location>
</feature>
<keyword evidence="11" id="KW-0393">Immunoglobulin domain</keyword>
<keyword evidence="7 13" id="KW-0472">Membrane</keyword>
<feature type="domain" description="Ig-like" evidence="15">
    <location>
        <begin position="194"/>
        <end position="272"/>
    </location>
</feature>
<dbReference type="Pfam" id="PF00047">
    <property type="entry name" value="ig"/>
    <property type="match status" value="1"/>
</dbReference>
<dbReference type="InterPro" id="IPR003599">
    <property type="entry name" value="Ig_sub"/>
</dbReference>
<evidence type="ECO:0000313" key="16">
    <source>
        <dbReference type="Proteomes" id="UP000189704"/>
    </source>
</evidence>
<dbReference type="FunFam" id="2.60.40.10:FF:001308">
    <property type="entry name" value="Fc receptor like 4"/>
    <property type="match status" value="1"/>
</dbReference>
<dbReference type="InterPro" id="IPR036179">
    <property type="entry name" value="Ig-like_dom_sf"/>
</dbReference>
<reference evidence="17" key="1">
    <citation type="submission" date="2025-08" db="UniProtKB">
        <authorList>
            <consortium name="RefSeq"/>
        </authorList>
    </citation>
    <scope>IDENTIFICATION</scope>
</reference>
<dbReference type="AlphaFoldDB" id="A0A1U7T6H4"/>
<dbReference type="Pfam" id="PF13895">
    <property type="entry name" value="Ig_2"/>
    <property type="match status" value="2"/>
</dbReference>
<organism evidence="16 17">
    <name type="scientific">Carlito syrichta</name>
    <name type="common">Philippine tarsier</name>
    <name type="synonym">Tarsius syrichta</name>
    <dbReference type="NCBI Taxonomy" id="1868482"/>
    <lineage>
        <taxon>Eukaryota</taxon>
        <taxon>Metazoa</taxon>
        <taxon>Chordata</taxon>
        <taxon>Craniata</taxon>
        <taxon>Vertebrata</taxon>
        <taxon>Euteleostomi</taxon>
        <taxon>Mammalia</taxon>
        <taxon>Eutheria</taxon>
        <taxon>Euarchontoglires</taxon>
        <taxon>Primates</taxon>
        <taxon>Haplorrhini</taxon>
        <taxon>Tarsiiformes</taxon>
        <taxon>Tarsiidae</taxon>
        <taxon>Carlito</taxon>
    </lineage>
</organism>
<dbReference type="FunFam" id="2.60.40.10:FF:000357">
    <property type="entry name" value="Fc receptor like 1"/>
    <property type="match status" value="2"/>
</dbReference>
<evidence type="ECO:0000256" key="12">
    <source>
        <dbReference type="SAM" id="MobiDB-lite"/>
    </source>
</evidence>
<accession>A0A1U7T6H4</accession>
<evidence type="ECO:0000256" key="11">
    <source>
        <dbReference type="ARBA" id="ARBA00023319"/>
    </source>
</evidence>
<dbReference type="RefSeq" id="XP_008048522.1">
    <property type="nucleotide sequence ID" value="XM_008050331.1"/>
</dbReference>
<dbReference type="GeneID" id="103251726"/>
<dbReference type="GO" id="GO:0009897">
    <property type="term" value="C:external side of plasma membrane"/>
    <property type="evidence" value="ECO:0007669"/>
    <property type="project" value="TreeGrafter"/>
</dbReference>
<keyword evidence="10" id="KW-0325">Glycoprotein</keyword>
<dbReference type="STRING" id="1868482.ENSTSYP00000009199"/>
<keyword evidence="16" id="KW-1185">Reference proteome</keyword>